<feature type="compositionally biased region" description="Low complexity" evidence="1">
    <location>
        <begin position="139"/>
        <end position="149"/>
    </location>
</feature>
<evidence type="ECO:0000313" key="3">
    <source>
        <dbReference type="Proteomes" id="UP000532311"/>
    </source>
</evidence>
<proteinExistence type="predicted"/>
<dbReference type="GO" id="GO:0004386">
    <property type="term" value="F:helicase activity"/>
    <property type="evidence" value="ECO:0007669"/>
    <property type="project" value="UniProtKB-KW"/>
</dbReference>
<keyword evidence="2" id="KW-0347">Helicase</keyword>
<keyword evidence="2" id="KW-0378">Hydrolase</keyword>
<keyword evidence="2" id="KW-0067">ATP-binding</keyword>
<reference evidence="2 3" key="1">
    <citation type="submission" date="2020-05" db="EMBL/GenBank/DDBJ databases">
        <title>Identification and distribution of gene clusters putatively required for synthesis of sphingolipid metabolism inhibitors in phylogenetically diverse species of the filamentous fungus Fusarium.</title>
        <authorList>
            <person name="Kim H.-S."/>
            <person name="Busman M."/>
            <person name="Brown D.W."/>
            <person name="Divon H."/>
            <person name="Uhlig S."/>
            <person name="Proctor R.H."/>
        </authorList>
    </citation>
    <scope>NUCLEOTIDE SEQUENCE [LARGE SCALE GENOMIC DNA]</scope>
    <source>
        <strain evidence="2 3">NRRL 26131</strain>
    </source>
</reference>
<feature type="compositionally biased region" description="Low complexity" evidence="1">
    <location>
        <begin position="42"/>
        <end position="51"/>
    </location>
</feature>
<sequence>MRGPAPRTFPQRDTTRAPLKRKLDTNAQAPISASEPKRLQRSSSFISIPSSSDEDEAPKAKSHGKAEAITDSAAKATADRMGDPPAKETGAPTGDLRAAGLTAGLTAYFTADSTAGPTAATAKATSHLTAKFTRDATAMDTADSAADPTVATRDPTGVPTEDSIADATAKDAAKDAAKVTADPTTAIADALTSI</sequence>
<gene>
    <name evidence="2" type="ORF">FGLOB1_3400</name>
</gene>
<feature type="compositionally biased region" description="Basic and acidic residues" evidence="1">
    <location>
        <begin position="77"/>
        <end position="86"/>
    </location>
</feature>
<feature type="region of interest" description="Disordered" evidence="1">
    <location>
        <begin position="139"/>
        <end position="163"/>
    </location>
</feature>
<comment type="caution">
    <text evidence="2">The sequence shown here is derived from an EMBL/GenBank/DDBJ whole genome shotgun (WGS) entry which is preliminary data.</text>
</comment>
<name>A0A8H6DF78_9HYPO</name>
<accession>A0A8H6DF78</accession>
<dbReference type="EMBL" id="JAAQPF010000127">
    <property type="protein sequence ID" value="KAF5714659.1"/>
    <property type="molecule type" value="Genomic_DNA"/>
</dbReference>
<organism evidence="2 3">
    <name type="scientific">Fusarium globosum</name>
    <dbReference type="NCBI Taxonomy" id="78864"/>
    <lineage>
        <taxon>Eukaryota</taxon>
        <taxon>Fungi</taxon>
        <taxon>Dikarya</taxon>
        <taxon>Ascomycota</taxon>
        <taxon>Pezizomycotina</taxon>
        <taxon>Sordariomycetes</taxon>
        <taxon>Hypocreomycetidae</taxon>
        <taxon>Hypocreales</taxon>
        <taxon>Nectriaceae</taxon>
        <taxon>Fusarium</taxon>
        <taxon>Fusarium fujikuroi species complex</taxon>
    </lineage>
</organism>
<protein>
    <submittedName>
        <fullName evidence="2">5'-3' DNA helicase</fullName>
    </submittedName>
</protein>
<dbReference type="AlphaFoldDB" id="A0A8H6DF78"/>
<keyword evidence="2" id="KW-0547">Nucleotide-binding</keyword>
<evidence type="ECO:0000313" key="2">
    <source>
        <dbReference type="EMBL" id="KAF5714659.1"/>
    </source>
</evidence>
<feature type="region of interest" description="Disordered" evidence="1">
    <location>
        <begin position="1"/>
        <end position="98"/>
    </location>
</feature>
<keyword evidence="3" id="KW-1185">Reference proteome</keyword>
<dbReference type="Proteomes" id="UP000532311">
    <property type="component" value="Unassembled WGS sequence"/>
</dbReference>
<evidence type="ECO:0000256" key="1">
    <source>
        <dbReference type="SAM" id="MobiDB-lite"/>
    </source>
</evidence>